<organism evidence="3 4">
    <name type="scientific">Rhizodiscina lignyota</name>
    <dbReference type="NCBI Taxonomy" id="1504668"/>
    <lineage>
        <taxon>Eukaryota</taxon>
        <taxon>Fungi</taxon>
        <taxon>Dikarya</taxon>
        <taxon>Ascomycota</taxon>
        <taxon>Pezizomycotina</taxon>
        <taxon>Dothideomycetes</taxon>
        <taxon>Pleosporomycetidae</taxon>
        <taxon>Aulographales</taxon>
        <taxon>Rhizodiscinaceae</taxon>
        <taxon>Rhizodiscina</taxon>
    </lineage>
</organism>
<dbReference type="AlphaFoldDB" id="A0A9P4MBE6"/>
<dbReference type="Pfam" id="PF00106">
    <property type="entry name" value="adh_short"/>
    <property type="match status" value="1"/>
</dbReference>
<sequence>MSFPYKHVLMVGATSGIGKALADRMIKEGLKVTVTGRRNDRLEAFVKEYGEEKASMIAFDIADTQNAPKFAAETMSKFPDIDCVFLNAGIQRRHMWGKPASVDLAEFNNEFHVNFTSFVALTHAFLPLLEKQQFPTSIVYTGTHIAIVPAITLSGYSASKAALNSFTLCLRFELANAGSNIKIIELSPPPVQSELHDYMPGGRNFGMPVDQFTELAWKGLASGDDQIIIGDLGPPGSKGVAEPFKEIVPKRREVFETLSGIVASHMR</sequence>
<name>A0A9P4MBE6_9PEZI</name>
<keyword evidence="2" id="KW-0560">Oxidoreductase</keyword>
<evidence type="ECO:0000256" key="1">
    <source>
        <dbReference type="ARBA" id="ARBA00006484"/>
    </source>
</evidence>
<dbReference type="PANTHER" id="PTHR43669:SF15">
    <property type="entry name" value="OXIDOREDUCTASE, SHORT-CHAIN DEHYDROGENASE_REDUCTASE FAMILY (AFU_ORTHOLOGUE AFUA_1G01330)"/>
    <property type="match status" value="1"/>
</dbReference>
<protein>
    <submittedName>
        <fullName evidence="3">Oxidoreductase</fullName>
    </submittedName>
</protein>
<dbReference type="PRINTS" id="PR00081">
    <property type="entry name" value="GDHRDH"/>
</dbReference>
<dbReference type="OrthoDB" id="37659at2759"/>
<evidence type="ECO:0000256" key="2">
    <source>
        <dbReference type="ARBA" id="ARBA00023002"/>
    </source>
</evidence>
<keyword evidence="4" id="KW-1185">Reference proteome</keyword>
<dbReference type="GO" id="GO:0016491">
    <property type="term" value="F:oxidoreductase activity"/>
    <property type="evidence" value="ECO:0007669"/>
    <property type="project" value="UniProtKB-KW"/>
</dbReference>
<dbReference type="EMBL" id="ML978125">
    <property type="protein sequence ID" value="KAF2099669.1"/>
    <property type="molecule type" value="Genomic_DNA"/>
</dbReference>
<gene>
    <name evidence="3" type="ORF">NA57DRAFT_55614</name>
</gene>
<comment type="caution">
    <text evidence="3">The sequence shown here is derived from an EMBL/GenBank/DDBJ whole genome shotgun (WGS) entry which is preliminary data.</text>
</comment>
<dbReference type="Proteomes" id="UP000799772">
    <property type="component" value="Unassembled WGS sequence"/>
</dbReference>
<dbReference type="PANTHER" id="PTHR43669">
    <property type="entry name" value="5-KETO-D-GLUCONATE 5-REDUCTASE"/>
    <property type="match status" value="1"/>
</dbReference>
<evidence type="ECO:0000313" key="4">
    <source>
        <dbReference type="Proteomes" id="UP000799772"/>
    </source>
</evidence>
<evidence type="ECO:0000313" key="3">
    <source>
        <dbReference type="EMBL" id="KAF2099669.1"/>
    </source>
</evidence>
<proteinExistence type="inferred from homology"/>
<comment type="similarity">
    <text evidence="1">Belongs to the short-chain dehydrogenases/reductases (SDR) family.</text>
</comment>
<reference evidence="3" key="1">
    <citation type="journal article" date="2020" name="Stud. Mycol.">
        <title>101 Dothideomycetes genomes: a test case for predicting lifestyles and emergence of pathogens.</title>
        <authorList>
            <person name="Haridas S."/>
            <person name="Albert R."/>
            <person name="Binder M."/>
            <person name="Bloem J."/>
            <person name="Labutti K."/>
            <person name="Salamov A."/>
            <person name="Andreopoulos B."/>
            <person name="Baker S."/>
            <person name="Barry K."/>
            <person name="Bills G."/>
            <person name="Bluhm B."/>
            <person name="Cannon C."/>
            <person name="Castanera R."/>
            <person name="Culley D."/>
            <person name="Daum C."/>
            <person name="Ezra D."/>
            <person name="Gonzalez J."/>
            <person name="Henrissat B."/>
            <person name="Kuo A."/>
            <person name="Liang C."/>
            <person name="Lipzen A."/>
            <person name="Lutzoni F."/>
            <person name="Magnuson J."/>
            <person name="Mondo S."/>
            <person name="Nolan M."/>
            <person name="Ohm R."/>
            <person name="Pangilinan J."/>
            <person name="Park H.-J."/>
            <person name="Ramirez L."/>
            <person name="Alfaro M."/>
            <person name="Sun H."/>
            <person name="Tritt A."/>
            <person name="Yoshinaga Y."/>
            <person name="Zwiers L.-H."/>
            <person name="Turgeon B."/>
            <person name="Goodwin S."/>
            <person name="Spatafora J."/>
            <person name="Crous P."/>
            <person name="Grigoriev I."/>
        </authorList>
    </citation>
    <scope>NUCLEOTIDE SEQUENCE</scope>
    <source>
        <strain evidence="3">CBS 133067</strain>
    </source>
</reference>
<accession>A0A9P4MBE6</accession>
<dbReference type="InterPro" id="IPR036291">
    <property type="entry name" value="NAD(P)-bd_dom_sf"/>
</dbReference>
<dbReference type="Gene3D" id="3.40.50.720">
    <property type="entry name" value="NAD(P)-binding Rossmann-like Domain"/>
    <property type="match status" value="1"/>
</dbReference>
<dbReference type="InterPro" id="IPR002347">
    <property type="entry name" value="SDR_fam"/>
</dbReference>
<dbReference type="SUPFAM" id="SSF51735">
    <property type="entry name" value="NAD(P)-binding Rossmann-fold domains"/>
    <property type="match status" value="1"/>
</dbReference>